<evidence type="ECO:0000256" key="3">
    <source>
        <dbReference type="PIRSR" id="PIRSR602124-2"/>
    </source>
</evidence>
<feature type="binding site" evidence="3">
    <location>
        <position position="179"/>
    </location>
    <ligand>
        <name>Zn(2+)</name>
        <dbReference type="ChEBI" id="CHEBI:29105"/>
    </ligand>
</feature>
<dbReference type="Proteomes" id="UP001150907">
    <property type="component" value="Unassembled WGS sequence"/>
</dbReference>
<keyword evidence="1 3" id="KW-0479">Metal-binding</keyword>
<dbReference type="GO" id="GO:0006123">
    <property type="term" value="P:mitochondrial electron transport, cytochrome c to oxygen"/>
    <property type="evidence" value="ECO:0007669"/>
    <property type="project" value="InterPro"/>
</dbReference>
<dbReference type="GO" id="GO:0005740">
    <property type="term" value="C:mitochondrial envelope"/>
    <property type="evidence" value="ECO:0007669"/>
    <property type="project" value="InterPro"/>
</dbReference>
<feature type="binding site" evidence="3">
    <location>
        <position position="176"/>
    </location>
    <ligand>
        <name>Zn(2+)</name>
        <dbReference type="ChEBI" id="CHEBI:29105"/>
    </ligand>
</feature>
<dbReference type="PROSITE" id="PS51359">
    <property type="entry name" value="COX5B_2"/>
    <property type="match status" value="1"/>
</dbReference>
<dbReference type="AlphaFoldDB" id="A0A9W8B7X5"/>
<comment type="caution">
    <text evidence="5">The sequence shown here is derived from an EMBL/GenBank/DDBJ whole genome shotgun (WGS) entry which is preliminary data.</text>
</comment>
<dbReference type="InterPro" id="IPR036972">
    <property type="entry name" value="Cyt_c_oxidase_su5b_sf"/>
</dbReference>
<evidence type="ECO:0000256" key="4">
    <source>
        <dbReference type="SAM" id="MobiDB-lite"/>
    </source>
</evidence>
<dbReference type="OrthoDB" id="10249250at2759"/>
<protein>
    <submittedName>
        <fullName evidence="5">Cytochrome c oxidase subunit 4</fullName>
    </submittedName>
</protein>
<dbReference type="PANTHER" id="PTHR10122">
    <property type="entry name" value="CYTOCHROME C OXIDASE SUBUNIT 5B, MITOCHONDRIAL"/>
    <property type="match status" value="1"/>
</dbReference>
<feature type="region of interest" description="Disordered" evidence="4">
    <location>
        <begin position="89"/>
        <end position="108"/>
    </location>
</feature>
<keyword evidence="2 3" id="KW-0862">Zinc</keyword>
<dbReference type="GO" id="GO:0045277">
    <property type="term" value="C:respiratory chain complex IV"/>
    <property type="evidence" value="ECO:0007669"/>
    <property type="project" value="InterPro"/>
</dbReference>
<reference evidence="5" key="1">
    <citation type="submission" date="2022-07" db="EMBL/GenBank/DDBJ databases">
        <title>Phylogenomic reconstructions and comparative analyses of Kickxellomycotina fungi.</title>
        <authorList>
            <person name="Reynolds N.K."/>
            <person name="Stajich J.E."/>
            <person name="Barry K."/>
            <person name="Grigoriev I.V."/>
            <person name="Crous P."/>
            <person name="Smith M.E."/>
        </authorList>
    </citation>
    <scope>NUCLEOTIDE SEQUENCE</scope>
    <source>
        <strain evidence="5">IMI 214461</strain>
    </source>
</reference>
<evidence type="ECO:0000256" key="2">
    <source>
        <dbReference type="ARBA" id="ARBA00022833"/>
    </source>
</evidence>
<evidence type="ECO:0000256" key="1">
    <source>
        <dbReference type="ARBA" id="ARBA00022723"/>
    </source>
</evidence>
<name>A0A9W8B7X5_9FUNG</name>
<dbReference type="InterPro" id="IPR002124">
    <property type="entry name" value="Cyt_c_oxidase_su5b"/>
</dbReference>
<organism evidence="5 6">
    <name type="scientific">Coemansia thaxteri</name>
    <dbReference type="NCBI Taxonomy" id="2663907"/>
    <lineage>
        <taxon>Eukaryota</taxon>
        <taxon>Fungi</taxon>
        <taxon>Fungi incertae sedis</taxon>
        <taxon>Zoopagomycota</taxon>
        <taxon>Kickxellomycotina</taxon>
        <taxon>Kickxellomycetes</taxon>
        <taxon>Kickxellales</taxon>
        <taxon>Kickxellaceae</taxon>
        <taxon>Coemansia</taxon>
    </lineage>
</organism>
<evidence type="ECO:0000313" key="6">
    <source>
        <dbReference type="Proteomes" id="UP001150907"/>
    </source>
</evidence>
<dbReference type="PANTHER" id="PTHR10122:SF0">
    <property type="entry name" value="CYTOCHROME C OXIDASE SUBUNIT 5B, ISOFORM A-RELATED"/>
    <property type="match status" value="1"/>
</dbReference>
<dbReference type="Gene3D" id="2.60.11.10">
    <property type="entry name" value="Cytochrome c oxidase, subunit Vb"/>
    <property type="match status" value="1"/>
</dbReference>
<feature type="binding site" evidence="3">
    <location>
        <position position="160"/>
    </location>
    <ligand>
        <name>Zn(2+)</name>
        <dbReference type="ChEBI" id="CHEBI:29105"/>
    </ligand>
</feature>
<dbReference type="GO" id="GO:0046872">
    <property type="term" value="F:metal ion binding"/>
    <property type="evidence" value="ECO:0007669"/>
    <property type="project" value="UniProtKB-KW"/>
</dbReference>
<keyword evidence="6" id="KW-1185">Reference proteome</keyword>
<dbReference type="Pfam" id="PF01215">
    <property type="entry name" value="COX5B"/>
    <property type="match status" value="1"/>
</dbReference>
<evidence type="ECO:0000313" key="5">
    <source>
        <dbReference type="EMBL" id="KAJ1997382.1"/>
    </source>
</evidence>
<dbReference type="SUPFAM" id="SSF57802">
    <property type="entry name" value="Rubredoxin-like"/>
    <property type="match status" value="1"/>
</dbReference>
<proteinExistence type="predicted"/>
<dbReference type="EMBL" id="JANBQF010001370">
    <property type="protein sequence ID" value="KAJ1997382.1"/>
    <property type="molecule type" value="Genomic_DNA"/>
</dbReference>
<gene>
    <name evidence="5" type="primary">COX4</name>
    <name evidence="5" type="ORF">H4R26_005849</name>
</gene>
<feature type="binding site" evidence="3">
    <location>
        <position position="152"/>
    </location>
    <ligand>
        <name>Zn(2+)</name>
        <dbReference type="ChEBI" id="CHEBI:29105"/>
    </ligand>
</feature>
<sequence>MIGATEAVSKTLLGLRNTMEPTRRGQLEDKYKSRRQNRIMFNVVRRSLVTKALMPALRMPAVNSARAFCVAAVRQGGDHHGEAPVILQGPGAAANRTPTSFDQSTGDERREHLAAMEGKVYYDMEAPRLAKKGTKAEPTIVPSGSMTRLVGCTGAPGEGHDLMWIVVDRTNPFDRCPECGNVFKLSEKGFDPEDLSPAHHHGHD</sequence>
<accession>A0A9W8B7X5</accession>